<dbReference type="InterPro" id="IPR007138">
    <property type="entry name" value="ABM_dom"/>
</dbReference>
<dbReference type="PANTHER" id="PTHR37811:SF2">
    <property type="entry name" value="ABM DOMAIN-CONTAINING PROTEIN"/>
    <property type="match status" value="1"/>
</dbReference>
<protein>
    <submittedName>
        <fullName evidence="2">Antibiotic biosynthesis monooxygenase</fullName>
    </submittedName>
</protein>
<organism evidence="2 3">
    <name type="scientific">Niveibacterium microcysteis</name>
    <dbReference type="NCBI Taxonomy" id="2811415"/>
    <lineage>
        <taxon>Bacteria</taxon>
        <taxon>Pseudomonadati</taxon>
        <taxon>Pseudomonadota</taxon>
        <taxon>Betaproteobacteria</taxon>
        <taxon>Rhodocyclales</taxon>
        <taxon>Rhodocyclaceae</taxon>
        <taxon>Niveibacterium</taxon>
    </lineage>
</organism>
<dbReference type="InterPro" id="IPR011008">
    <property type="entry name" value="Dimeric_a/b-barrel"/>
</dbReference>
<dbReference type="EMBL" id="CP071060">
    <property type="protein sequence ID" value="QSI76971.1"/>
    <property type="molecule type" value="Genomic_DNA"/>
</dbReference>
<evidence type="ECO:0000313" key="2">
    <source>
        <dbReference type="EMBL" id="QSI76971.1"/>
    </source>
</evidence>
<feature type="domain" description="ABM" evidence="1">
    <location>
        <begin position="24"/>
        <end position="82"/>
    </location>
</feature>
<evidence type="ECO:0000259" key="1">
    <source>
        <dbReference type="Pfam" id="PF03992"/>
    </source>
</evidence>
<name>A0ABX7M5E5_9RHOO</name>
<evidence type="ECO:0000313" key="3">
    <source>
        <dbReference type="Proteomes" id="UP000663570"/>
    </source>
</evidence>
<keyword evidence="2" id="KW-0503">Monooxygenase</keyword>
<reference evidence="2 3" key="1">
    <citation type="submission" date="2021-02" db="EMBL/GenBank/DDBJ databases">
        <title>Niveibacterium changnyeongensis HC41.</title>
        <authorList>
            <person name="Kang M."/>
        </authorList>
    </citation>
    <scope>NUCLEOTIDE SEQUENCE [LARGE SCALE GENOMIC DNA]</scope>
    <source>
        <strain evidence="2 3">HC41</strain>
    </source>
</reference>
<dbReference type="SUPFAM" id="SSF54909">
    <property type="entry name" value="Dimeric alpha+beta barrel"/>
    <property type="match status" value="1"/>
</dbReference>
<keyword evidence="3" id="KW-1185">Reference proteome</keyword>
<gene>
    <name evidence="2" type="ORF">JY500_21410</name>
</gene>
<dbReference type="Gene3D" id="3.30.70.100">
    <property type="match status" value="1"/>
</dbReference>
<dbReference type="GO" id="GO:0004497">
    <property type="term" value="F:monooxygenase activity"/>
    <property type="evidence" value="ECO:0007669"/>
    <property type="project" value="UniProtKB-KW"/>
</dbReference>
<dbReference type="Pfam" id="PF03992">
    <property type="entry name" value="ABM"/>
    <property type="match status" value="1"/>
</dbReference>
<dbReference type="InterPro" id="IPR052936">
    <property type="entry name" value="Jasmonate_Hydroxylase-like"/>
</dbReference>
<proteinExistence type="predicted"/>
<dbReference type="RefSeq" id="WP_172202271.1">
    <property type="nucleotide sequence ID" value="NZ_CP071060.1"/>
</dbReference>
<keyword evidence="2" id="KW-0560">Oxidoreductase</keyword>
<sequence>MNEARFAKTPQPPYWAVIFTNQRSAADTGYADMAARMVELAAQQPGFLGVESTRDADGLGITVSYWESEQAIADWKANAEHQIARSMGRSAWYAGFEVRVARVERAYSMRRDDT</sequence>
<dbReference type="PANTHER" id="PTHR37811">
    <property type="entry name" value="BLL5343 PROTEIN"/>
    <property type="match status" value="1"/>
</dbReference>
<dbReference type="Proteomes" id="UP000663570">
    <property type="component" value="Chromosome"/>
</dbReference>
<accession>A0ABX7M5E5</accession>